<accession>A0A072VK04</accession>
<gene>
    <name evidence="1" type="ordered locus">MTR_1g057640</name>
</gene>
<reference evidence="1 3" key="2">
    <citation type="journal article" date="2014" name="BMC Genomics">
        <title>An improved genome release (version Mt4.0) for the model legume Medicago truncatula.</title>
        <authorList>
            <person name="Tang H."/>
            <person name="Krishnakumar V."/>
            <person name="Bidwell S."/>
            <person name="Rosen B."/>
            <person name="Chan A."/>
            <person name="Zhou S."/>
            <person name="Gentzbittel L."/>
            <person name="Childs K.L."/>
            <person name="Yandell M."/>
            <person name="Gundlach H."/>
            <person name="Mayer K.F."/>
            <person name="Schwartz D.C."/>
            <person name="Town C.D."/>
        </authorList>
    </citation>
    <scope>GENOME REANNOTATION</scope>
    <source>
        <strain evidence="1">A17</strain>
        <strain evidence="2 3">cv. Jemalong A17</strain>
    </source>
</reference>
<dbReference type="AlphaFoldDB" id="A0A072VK04"/>
<dbReference type="EMBL" id="CM001217">
    <property type="protein sequence ID" value="KEH41926.1"/>
    <property type="molecule type" value="Genomic_DNA"/>
</dbReference>
<dbReference type="EnsemblPlants" id="KEH41926">
    <property type="protein sequence ID" value="KEH41926"/>
    <property type="gene ID" value="MTR_1g057640"/>
</dbReference>
<dbReference type="HOGENOM" id="CLU_1752422_0_0_1"/>
<evidence type="ECO:0000313" key="2">
    <source>
        <dbReference type="EnsemblPlants" id="KEH41926"/>
    </source>
</evidence>
<keyword evidence="3" id="KW-1185">Reference proteome</keyword>
<name>A0A072VK04_MEDTR</name>
<proteinExistence type="predicted"/>
<dbReference type="Proteomes" id="UP000002051">
    <property type="component" value="Unassembled WGS sequence"/>
</dbReference>
<reference evidence="1 3" key="1">
    <citation type="journal article" date="2011" name="Nature">
        <title>The Medicago genome provides insight into the evolution of rhizobial symbioses.</title>
        <authorList>
            <person name="Young N.D."/>
            <person name="Debelle F."/>
            <person name="Oldroyd G.E."/>
            <person name="Geurts R."/>
            <person name="Cannon S.B."/>
            <person name="Udvardi M.K."/>
            <person name="Benedito V.A."/>
            <person name="Mayer K.F."/>
            <person name="Gouzy J."/>
            <person name="Schoof H."/>
            <person name="Van de Peer Y."/>
            <person name="Proost S."/>
            <person name="Cook D.R."/>
            <person name="Meyers B.C."/>
            <person name="Spannagl M."/>
            <person name="Cheung F."/>
            <person name="De Mita S."/>
            <person name="Krishnakumar V."/>
            <person name="Gundlach H."/>
            <person name="Zhou S."/>
            <person name="Mudge J."/>
            <person name="Bharti A.K."/>
            <person name="Murray J.D."/>
            <person name="Naoumkina M.A."/>
            <person name="Rosen B."/>
            <person name="Silverstein K.A."/>
            <person name="Tang H."/>
            <person name="Rombauts S."/>
            <person name="Zhao P.X."/>
            <person name="Zhou P."/>
            <person name="Barbe V."/>
            <person name="Bardou P."/>
            <person name="Bechner M."/>
            <person name="Bellec A."/>
            <person name="Berger A."/>
            <person name="Berges H."/>
            <person name="Bidwell S."/>
            <person name="Bisseling T."/>
            <person name="Choisne N."/>
            <person name="Couloux A."/>
            <person name="Denny R."/>
            <person name="Deshpande S."/>
            <person name="Dai X."/>
            <person name="Doyle J.J."/>
            <person name="Dudez A.M."/>
            <person name="Farmer A.D."/>
            <person name="Fouteau S."/>
            <person name="Franken C."/>
            <person name="Gibelin C."/>
            <person name="Gish J."/>
            <person name="Goldstein S."/>
            <person name="Gonzalez A.J."/>
            <person name="Green P.J."/>
            <person name="Hallab A."/>
            <person name="Hartog M."/>
            <person name="Hua A."/>
            <person name="Humphray S.J."/>
            <person name="Jeong D.H."/>
            <person name="Jing Y."/>
            <person name="Jocker A."/>
            <person name="Kenton S.M."/>
            <person name="Kim D.J."/>
            <person name="Klee K."/>
            <person name="Lai H."/>
            <person name="Lang C."/>
            <person name="Lin S."/>
            <person name="Macmil S.L."/>
            <person name="Magdelenat G."/>
            <person name="Matthews L."/>
            <person name="McCorrison J."/>
            <person name="Monaghan E.L."/>
            <person name="Mun J.H."/>
            <person name="Najar F.Z."/>
            <person name="Nicholson C."/>
            <person name="Noirot C."/>
            <person name="O'Bleness M."/>
            <person name="Paule C.R."/>
            <person name="Poulain J."/>
            <person name="Prion F."/>
            <person name="Qin B."/>
            <person name="Qu C."/>
            <person name="Retzel E.F."/>
            <person name="Riddle C."/>
            <person name="Sallet E."/>
            <person name="Samain S."/>
            <person name="Samson N."/>
            <person name="Sanders I."/>
            <person name="Saurat O."/>
            <person name="Scarpelli C."/>
            <person name="Schiex T."/>
            <person name="Segurens B."/>
            <person name="Severin A.J."/>
            <person name="Sherrier D.J."/>
            <person name="Shi R."/>
            <person name="Sims S."/>
            <person name="Singer S.R."/>
            <person name="Sinharoy S."/>
            <person name="Sterck L."/>
            <person name="Viollet A."/>
            <person name="Wang B.B."/>
            <person name="Wang K."/>
            <person name="Wang M."/>
            <person name="Wang X."/>
            <person name="Warfsmann J."/>
            <person name="Weissenbach J."/>
            <person name="White D.D."/>
            <person name="White J.D."/>
            <person name="Wiley G.B."/>
            <person name="Wincker P."/>
            <person name="Xing Y."/>
            <person name="Yang L."/>
            <person name="Yao Z."/>
            <person name="Ying F."/>
            <person name="Zhai J."/>
            <person name="Zhou L."/>
            <person name="Zuber A."/>
            <person name="Denarie J."/>
            <person name="Dixon R.A."/>
            <person name="May G.D."/>
            <person name="Schwartz D.C."/>
            <person name="Rogers J."/>
            <person name="Quetier F."/>
            <person name="Town C.D."/>
            <person name="Roe B.A."/>
        </authorList>
    </citation>
    <scope>NUCLEOTIDE SEQUENCE [LARGE SCALE GENOMIC DNA]</scope>
    <source>
        <strain evidence="1">A17</strain>
        <strain evidence="2 3">cv. Jemalong A17</strain>
    </source>
</reference>
<sequence>MERKARYSELIYCSGFILKKEGSSGDAPMEWFIRNSYSSVNPIITGSVLNLATNANGQIQWNKITVKGYAATITVKLTLGLLSKSLHLSKFSKLVSSGANPNHWTKTRRVGGVMAESNQESKITISSTIWWLSRADGGSSENERVAGSW</sequence>
<reference evidence="2" key="3">
    <citation type="submission" date="2015-04" db="UniProtKB">
        <authorList>
            <consortium name="EnsemblPlants"/>
        </authorList>
    </citation>
    <scope>IDENTIFICATION</scope>
    <source>
        <strain evidence="2">cv. Jemalong A17</strain>
    </source>
</reference>
<protein>
    <submittedName>
        <fullName evidence="1 2">Uncharacterized protein</fullName>
    </submittedName>
</protein>
<organism evidence="1 3">
    <name type="scientific">Medicago truncatula</name>
    <name type="common">Barrel medic</name>
    <name type="synonym">Medicago tribuloides</name>
    <dbReference type="NCBI Taxonomy" id="3880"/>
    <lineage>
        <taxon>Eukaryota</taxon>
        <taxon>Viridiplantae</taxon>
        <taxon>Streptophyta</taxon>
        <taxon>Embryophyta</taxon>
        <taxon>Tracheophyta</taxon>
        <taxon>Spermatophyta</taxon>
        <taxon>Magnoliopsida</taxon>
        <taxon>eudicotyledons</taxon>
        <taxon>Gunneridae</taxon>
        <taxon>Pentapetalae</taxon>
        <taxon>rosids</taxon>
        <taxon>fabids</taxon>
        <taxon>Fabales</taxon>
        <taxon>Fabaceae</taxon>
        <taxon>Papilionoideae</taxon>
        <taxon>50 kb inversion clade</taxon>
        <taxon>NPAAA clade</taxon>
        <taxon>Hologalegina</taxon>
        <taxon>IRL clade</taxon>
        <taxon>Trifolieae</taxon>
        <taxon>Medicago</taxon>
    </lineage>
</organism>
<evidence type="ECO:0000313" key="3">
    <source>
        <dbReference type="Proteomes" id="UP000002051"/>
    </source>
</evidence>
<evidence type="ECO:0000313" key="1">
    <source>
        <dbReference type="EMBL" id="KEH41926.1"/>
    </source>
</evidence>